<evidence type="ECO:0000256" key="3">
    <source>
        <dbReference type="ARBA" id="ARBA00023125"/>
    </source>
</evidence>
<dbReference type="AlphaFoldDB" id="T1L0J2"/>
<feature type="DNA-binding region" description="DM" evidence="5">
    <location>
        <begin position="97"/>
        <end position="144"/>
    </location>
</feature>
<proteinExistence type="predicted"/>
<evidence type="ECO:0000313" key="8">
    <source>
        <dbReference type="Proteomes" id="UP000015104"/>
    </source>
</evidence>
<dbReference type="EMBL" id="CAEY01000867">
    <property type="status" value="NOT_ANNOTATED_CDS"/>
    <property type="molecule type" value="Genomic_DNA"/>
</dbReference>
<dbReference type="HOGENOM" id="CLU_967491_0_0_1"/>
<dbReference type="InterPro" id="IPR026607">
    <property type="entry name" value="DMRT"/>
</dbReference>
<dbReference type="InterPro" id="IPR036407">
    <property type="entry name" value="DM_DNA-bd_sf"/>
</dbReference>
<dbReference type="EnsemblMetazoa" id="tetur30g00900.1">
    <property type="protein sequence ID" value="tetur30g00900.1"/>
    <property type="gene ID" value="tetur30g00900"/>
</dbReference>
<keyword evidence="2 5" id="KW-0862">Zinc</keyword>
<dbReference type="PANTHER" id="PTHR12322:SF100">
    <property type="entry name" value="PROTEIN DOUBLESEX"/>
    <property type="match status" value="1"/>
</dbReference>
<protein>
    <recommendedName>
        <fullName evidence="6">DM domain-containing protein</fullName>
    </recommendedName>
</protein>
<organism evidence="7 8">
    <name type="scientific">Tetranychus urticae</name>
    <name type="common">Two-spotted spider mite</name>
    <dbReference type="NCBI Taxonomy" id="32264"/>
    <lineage>
        <taxon>Eukaryota</taxon>
        <taxon>Metazoa</taxon>
        <taxon>Ecdysozoa</taxon>
        <taxon>Arthropoda</taxon>
        <taxon>Chelicerata</taxon>
        <taxon>Arachnida</taxon>
        <taxon>Acari</taxon>
        <taxon>Acariformes</taxon>
        <taxon>Trombidiformes</taxon>
        <taxon>Prostigmata</taxon>
        <taxon>Eleutherengona</taxon>
        <taxon>Raphignathae</taxon>
        <taxon>Tetranychoidea</taxon>
        <taxon>Tetranychidae</taxon>
        <taxon>Tetranychus</taxon>
    </lineage>
</organism>
<evidence type="ECO:0000259" key="6">
    <source>
        <dbReference type="PROSITE" id="PS50809"/>
    </source>
</evidence>
<evidence type="ECO:0000313" key="7">
    <source>
        <dbReference type="EnsemblMetazoa" id="tetur30g00900.1"/>
    </source>
</evidence>
<keyword evidence="1 5" id="KW-0479">Metal-binding</keyword>
<dbReference type="GO" id="GO:0005634">
    <property type="term" value="C:nucleus"/>
    <property type="evidence" value="ECO:0007669"/>
    <property type="project" value="UniProtKB-SubCell"/>
</dbReference>
<dbReference type="Gene3D" id="4.10.1040.10">
    <property type="entry name" value="DM DNA-binding domain"/>
    <property type="match status" value="1"/>
</dbReference>
<dbReference type="FunFam" id="4.10.1040.10:FF:000001">
    <property type="entry name" value="doublesex- and mab-3-related transcription factor 1"/>
    <property type="match status" value="1"/>
</dbReference>
<dbReference type="SUPFAM" id="SSF82927">
    <property type="entry name" value="Cysteine-rich DNA binding domain, (DM domain)"/>
    <property type="match status" value="1"/>
</dbReference>
<dbReference type="Pfam" id="PF00751">
    <property type="entry name" value="DM"/>
    <property type="match status" value="1"/>
</dbReference>
<comment type="subcellular location">
    <subcellularLocation>
        <location evidence="5">Nucleus</location>
    </subcellularLocation>
</comment>
<dbReference type="STRING" id="32264.T1L0J2"/>
<evidence type="ECO:0000256" key="1">
    <source>
        <dbReference type="ARBA" id="ARBA00022723"/>
    </source>
</evidence>
<keyword evidence="3 5" id="KW-0238">DNA-binding</keyword>
<dbReference type="GO" id="GO:0000978">
    <property type="term" value="F:RNA polymerase II cis-regulatory region sequence-specific DNA binding"/>
    <property type="evidence" value="ECO:0007669"/>
    <property type="project" value="TreeGrafter"/>
</dbReference>
<dbReference type="GO" id="GO:0000981">
    <property type="term" value="F:DNA-binding transcription factor activity, RNA polymerase II-specific"/>
    <property type="evidence" value="ECO:0007669"/>
    <property type="project" value="TreeGrafter"/>
</dbReference>
<dbReference type="PROSITE" id="PS50809">
    <property type="entry name" value="DM_2"/>
    <property type="match status" value="1"/>
</dbReference>
<evidence type="ECO:0000256" key="4">
    <source>
        <dbReference type="ARBA" id="ARBA00023242"/>
    </source>
</evidence>
<reference evidence="7" key="2">
    <citation type="submission" date="2015-06" db="UniProtKB">
        <authorList>
            <consortium name="EnsemblMetazoa"/>
        </authorList>
    </citation>
    <scope>IDENTIFICATION</scope>
</reference>
<keyword evidence="8" id="KW-1185">Reference proteome</keyword>
<keyword evidence="4 5" id="KW-0539">Nucleus</keyword>
<dbReference type="SMART" id="SM00301">
    <property type="entry name" value="DM"/>
    <property type="match status" value="1"/>
</dbReference>
<sequence>MKYKVKIQNYLKESGSKSGTQSELNENSKVQHLFNVESMVDKSARLSMVEGNSGHDSMKDCGSCASGESSPVSITDKVDVDSSTLNNVDQRTRKPQCARCRNHQVQSDLKGHKRFCKFKDCVCADCLITEERQKVMAKQVARRRQQEDDMKHGRLSTVPTAPIKRPFFKETTTELESKSKLIKTNHEPSKEEISLEKLIQTSSQIQSILNTVGNEKLFTFLVMAFVRDNKGNIEQCLAKLKLERLTKRNRTLAVDNQIKILRMHDNFDFLQKAVWIVSILCSKFLVRR</sequence>
<dbReference type="PANTHER" id="PTHR12322">
    <property type="entry name" value="DOUBLESEX AND MAB-3 RELATED TRANSCRIPTION FACTOR DMRT"/>
    <property type="match status" value="1"/>
</dbReference>
<name>T1L0J2_TETUR</name>
<dbReference type="Proteomes" id="UP000015104">
    <property type="component" value="Unassembled WGS sequence"/>
</dbReference>
<evidence type="ECO:0000256" key="2">
    <source>
        <dbReference type="ARBA" id="ARBA00022833"/>
    </source>
</evidence>
<dbReference type="GO" id="GO:0007548">
    <property type="term" value="P:sex differentiation"/>
    <property type="evidence" value="ECO:0007669"/>
    <property type="project" value="TreeGrafter"/>
</dbReference>
<dbReference type="PROSITE" id="PS40000">
    <property type="entry name" value="DM_1"/>
    <property type="match status" value="1"/>
</dbReference>
<feature type="domain" description="DM" evidence="6">
    <location>
        <begin position="97"/>
        <end position="144"/>
    </location>
</feature>
<evidence type="ECO:0000256" key="5">
    <source>
        <dbReference type="PROSITE-ProRule" id="PRU00070"/>
    </source>
</evidence>
<accession>T1L0J2</accession>
<dbReference type="eggNOG" id="KOG3815">
    <property type="taxonomic scope" value="Eukaryota"/>
</dbReference>
<dbReference type="GO" id="GO:0046872">
    <property type="term" value="F:metal ion binding"/>
    <property type="evidence" value="ECO:0007669"/>
    <property type="project" value="UniProtKB-KW"/>
</dbReference>
<dbReference type="InterPro" id="IPR001275">
    <property type="entry name" value="DM_DNA-bd"/>
</dbReference>
<reference evidence="8" key="1">
    <citation type="submission" date="2011-08" db="EMBL/GenBank/DDBJ databases">
        <authorList>
            <person name="Rombauts S."/>
        </authorList>
    </citation>
    <scope>NUCLEOTIDE SEQUENCE</scope>
    <source>
        <strain evidence="8">London</strain>
    </source>
</reference>